<dbReference type="Gene3D" id="3.90.180.10">
    <property type="entry name" value="Medium-chain alcohol dehydrogenases, catalytic domain"/>
    <property type="match status" value="1"/>
</dbReference>
<keyword evidence="3" id="KW-1185">Reference proteome</keyword>
<gene>
    <name evidence="2" type="ORF">HCU74_01900</name>
</gene>
<dbReference type="Gene3D" id="3.40.50.720">
    <property type="entry name" value="NAD(P)-binding Rossmann-like Domain"/>
    <property type="match status" value="1"/>
</dbReference>
<proteinExistence type="predicted"/>
<dbReference type="InterPro" id="IPR013149">
    <property type="entry name" value="ADH-like_C"/>
</dbReference>
<feature type="domain" description="Enoyl reductase (ER)" evidence="1">
    <location>
        <begin position="10"/>
        <end position="333"/>
    </location>
</feature>
<dbReference type="RefSeq" id="WP_168448698.1">
    <property type="nucleotide sequence ID" value="NZ_JAAWWK010000001.1"/>
</dbReference>
<dbReference type="InterPro" id="IPR013154">
    <property type="entry name" value="ADH-like_N"/>
</dbReference>
<dbReference type="InterPro" id="IPR036291">
    <property type="entry name" value="NAD(P)-bd_dom_sf"/>
</dbReference>
<dbReference type="SUPFAM" id="SSF50129">
    <property type="entry name" value="GroES-like"/>
    <property type="match status" value="1"/>
</dbReference>
<evidence type="ECO:0000313" key="2">
    <source>
        <dbReference type="EMBL" id="NKI16163.1"/>
    </source>
</evidence>
<evidence type="ECO:0000313" key="3">
    <source>
        <dbReference type="Proteomes" id="UP000765845"/>
    </source>
</evidence>
<dbReference type="SUPFAM" id="SSF51735">
    <property type="entry name" value="NAD(P)-binding Rossmann-fold domains"/>
    <property type="match status" value="1"/>
</dbReference>
<dbReference type="InterPro" id="IPR020843">
    <property type="entry name" value="ER"/>
</dbReference>
<dbReference type="InterPro" id="IPR052711">
    <property type="entry name" value="Zinc_ADH-like"/>
</dbReference>
<accession>A0ABX1GC39</accession>
<dbReference type="PANTHER" id="PTHR45033">
    <property type="match status" value="1"/>
</dbReference>
<dbReference type="EMBL" id="JAAWWK010000001">
    <property type="protein sequence ID" value="NKI16163.1"/>
    <property type="molecule type" value="Genomic_DNA"/>
</dbReference>
<organism evidence="2 3">
    <name type="scientific">Spongiibacter thalassae</name>
    <dbReference type="NCBI Taxonomy" id="2721624"/>
    <lineage>
        <taxon>Bacteria</taxon>
        <taxon>Pseudomonadati</taxon>
        <taxon>Pseudomonadota</taxon>
        <taxon>Gammaproteobacteria</taxon>
        <taxon>Cellvibrionales</taxon>
        <taxon>Spongiibacteraceae</taxon>
        <taxon>Spongiibacter</taxon>
    </lineage>
</organism>
<comment type="caution">
    <text evidence="2">The sequence shown here is derived from an EMBL/GenBank/DDBJ whole genome shotgun (WGS) entry which is preliminary data.</text>
</comment>
<dbReference type="SMART" id="SM00829">
    <property type="entry name" value="PKS_ER"/>
    <property type="match status" value="1"/>
</dbReference>
<name>A0ABX1GC39_9GAMM</name>
<dbReference type="Pfam" id="PF08240">
    <property type="entry name" value="ADH_N"/>
    <property type="match status" value="1"/>
</dbReference>
<dbReference type="PANTHER" id="PTHR45033:SF2">
    <property type="entry name" value="ZINC-TYPE ALCOHOL DEHYDROGENASE-LIKE PROTEIN C1773.06C"/>
    <property type="match status" value="1"/>
</dbReference>
<protein>
    <submittedName>
        <fullName evidence="2">NAD(P)-dependent alcohol dehydrogenase</fullName>
    </submittedName>
</protein>
<dbReference type="Proteomes" id="UP000765845">
    <property type="component" value="Unassembled WGS sequence"/>
</dbReference>
<sequence>MTVVRVKKPGGLDNLYVDQRSVAAPGPGEVSLRVHATSLNYHDYLVAVGHLPSEDGRVPMSDGAGVVTAVGEGVSEFAVGDRVVSTFFSDCVDGDVQDRHHSLTFGDGIDGFACTEATVPQTGLTHAPVGYSHEEAATLPCAAVTAWRALVYEGGIKPGDTVLVQGTGGVSLFALQFAKAAGARVIATTSSPAKMEKLRALGADEVVNYREYPEWSAQVMALTQGRGVDHVVEIGGAGTFAQSMQSCRNGGHISMIGVLAGFSGEVPTAAIMGRQLKVKGITVGSRRQQQDMIRAIDVNGIRPVIDDKIFALESLAEAFRYQESGGHFGKIVVTM</sequence>
<dbReference type="CDD" id="cd08276">
    <property type="entry name" value="MDR7"/>
    <property type="match status" value="1"/>
</dbReference>
<reference evidence="2 3" key="1">
    <citation type="submission" date="2020-04" db="EMBL/GenBank/DDBJ databases">
        <authorList>
            <person name="Yoon J."/>
        </authorList>
    </citation>
    <scope>NUCLEOTIDE SEQUENCE [LARGE SCALE GENOMIC DNA]</scope>
    <source>
        <strain evidence="2 3">KMU-166</strain>
    </source>
</reference>
<dbReference type="Pfam" id="PF00107">
    <property type="entry name" value="ADH_zinc_N"/>
    <property type="match status" value="1"/>
</dbReference>
<evidence type="ECO:0000259" key="1">
    <source>
        <dbReference type="SMART" id="SM00829"/>
    </source>
</evidence>
<dbReference type="InterPro" id="IPR011032">
    <property type="entry name" value="GroES-like_sf"/>
</dbReference>